<organism evidence="2 3">
    <name type="scientific">Dentiscutata erythropus</name>
    <dbReference type="NCBI Taxonomy" id="1348616"/>
    <lineage>
        <taxon>Eukaryota</taxon>
        <taxon>Fungi</taxon>
        <taxon>Fungi incertae sedis</taxon>
        <taxon>Mucoromycota</taxon>
        <taxon>Glomeromycotina</taxon>
        <taxon>Glomeromycetes</taxon>
        <taxon>Diversisporales</taxon>
        <taxon>Gigasporaceae</taxon>
        <taxon>Dentiscutata</taxon>
    </lineage>
</organism>
<dbReference type="SUPFAM" id="SSF56672">
    <property type="entry name" value="DNA/RNA polymerases"/>
    <property type="match status" value="1"/>
</dbReference>
<name>A0A9N8VUU2_9GLOM</name>
<dbReference type="InterPro" id="IPR043502">
    <property type="entry name" value="DNA/RNA_pol_sf"/>
</dbReference>
<dbReference type="PANTHER" id="PTHR33064:SF29">
    <property type="entry name" value="PEPTIDASE A2 DOMAIN-CONTAINING PROTEIN-RELATED"/>
    <property type="match status" value="1"/>
</dbReference>
<comment type="caution">
    <text evidence="2">The sequence shown here is derived from an EMBL/GenBank/DDBJ whole genome shotgun (WGS) entry which is preliminary data.</text>
</comment>
<dbReference type="InterPro" id="IPR041577">
    <property type="entry name" value="RT_RNaseH_2"/>
</dbReference>
<gene>
    <name evidence="2" type="ORF">DERYTH_LOCUS1021</name>
</gene>
<accession>A0A9N8VUU2</accession>
<dbReference type="Gene3D" id="3.30.70.270">
    <property type="match status" value="1"/>
</dbReference>
<dbReference type="InterPro" id="IPR043128">
    <property type="entry name" value="Rev_trsase/Diguanyl_cyclase"/>
</dbReference>
<evidence type="ECO:0000313" key="3">
    <source>
        <dbReference type="Proteomes" id="UP000789405"/>
    </source>
</evidence>
<dbReference type="AlphaFoldDB" id="A0A9N8VUU2"/>
<proteinExistence type="predicted"/>
<reference evidence="2" key="1">
    <citation type="submission" date="2021-06" db="EMBL/GenBank/DDBJ databases">
        <authorList>
            <person name="Kallberg Y."/>
            <person name="Tangrot J."/>
            <person name="Rosling A."/>
        </authorList>
    </citation>
    <scope>NUCLEOTIDE SEQUENCE</scope>
    <source>
        <strain evidence="2">MA453B</strain>
    </source>
</reference>
<sequence>MGRSPPDYGKIEKKFIPNFVSIACPLHQLLKKNHQFEWKQEQEDVFNRLKNQLTDAPVLRYSDFDKSFIIYANASRTSLGAVLAQKDDLGKEYMCLAIVWAIEYFCHYFGLDLFFVITDHAALKWLQTSALTGRRAR</sequence>
<dbReference type="InterPro" id="IPR051320">
    <property type="entry name" value="Viral_Replic_Matur_Polypro"/>
</dbReference>
<keyword evidence="3" id="KW-1185">Reference proteome</keyword>
<feature type="domain" description="Reverse transcriptase/retrotransposon-derived protein RNase H-like" evidence="1">
    <location>
        <begin position="38"/>
        <end position="94"/>
    </location>
</feature>
<dbReference type="Pfam" id="PF17919">
    <property type="entry name" value="RT_RNaseH_2"/>
    <property type="match status" value="1"/>
</dbReference>
<dbReference type="Proteomes" id="UP000789405">
    <property type="component" value="Unassembled WGS sequence"/>
</dbReference>
<dbReference type="OrthoDB" id="5593162at2759"/>
<dbReference type="EMBL" id="CAJVPY010000263">
    <property type="protein sequence ID" value="CAG8461277.1"/>
    <property type="molecule type" value="Genomic_DNA"/>
</dbReference>
<evidence type="ECO:0000313" key="2">
    <source>
        <dbReference type="EMBL" id="CAG8461277.1"/>
    </source>
</evidence>
<evidence type="ECO:0000259" key="1">
    <source>
        <dbReference type="Pfam" id="PF17919"/>
    </source>
</evidence>
<dbReference type="PANTHER" id="PTHR33064">
    <property type="entry name" value="POL PROTEIN"/>
    <property type="match status" value="1"/>
</dbReference>
<protein>
    <submittedName>
        <fullName evidence="2">5404_t:CDS:1</fullName>
    </submittedName>
</protein>